<evidence type="ECO:0000259" key="1">
    <source>
        <dbReference type="SMART" id="SM00833"/>
    </source>
</evidence>
<dbReference type="RefSeq" id="WP_113691711.1">
    <property type="nucleotide sequence ID" value="NZ_CP015163.1"/>
</dbReference>
<reference evidence="2 3" key="1">
    <citation type="submission" date="2016-04" db="EMBL/GenBank/DDBJ databases">
        <title>Complete genome sequence and analysis of deep-sea sediment isolate, Amycolatopsis sp. WP1.</title>
        <authorList>
            <person name="Wang H."/>
            <person name="Chen S."/>
            <person name="Wu Q."/>
        </authorList>
    </citation>
    <scope>NUCLEOTIDE SEQUENCE [LARGE SCALE GENOMIC DNA]</scope>
    <source>
        <strain evidence="2 3">WP1</strain>
    </source>
</reference>
<dbReference type="Pfam" id="PF07683">
    <property type="entry name" value="CobW_C"/>
    <property type="match status" value="1"/>
</dbReference>
<dbReference type="SMART" id="SM00833">
    <property type="entry name" value="CobW_C"/>
    <property type="match status" value="1"/>
</dbReference>
<evidence type="ECO:0000313" key="2">
    <source>
        <dbReference type="EMBL" id="AXB42439.1"/>
    </source>
</evidence>
<dbReference type="InterPro" id="IPR011629">
    <property type="entry name" value="CobW-like_C"/>
</dbReference>
<evidence type="ECO:0000313" key="3">
    <source>
        <dbReference type="Proteomes" id="UP000250434"/>
    </source>
</evidence>
<organism evidence="2 3">
    <name type="scientific">Amycolatopsis albispora</name>
    <dbReference type="NCBI Taxonomy" id="1804986"/>
    <lineage>
        <taxon>Bacteria</taxon>
        <taxon>Bacillati</taxon>
        <taxon>Actinomycetota</taxon>
        <taxon>Actinomycetes</taxon>
        <taxon>Pseudonocardiales</taxon>
        <taxon>Pseudonocardiaceae</taxon>
        <taxon>Amycolatopsis</taxon>
    </lineage>
</organism>
<dbReference type="SUPFAM" id="SSF90002">
    <property type="entry name" value="Hypothetical protein YjiA, C-terminal domain"/>
    <property type="match status" value="1"/>
</dbReference>
<name>A0A344L315_9PSEU</name>
<dbReference type="PANTHER" id="PTHR43603">
    <property type="entry name" value="COBW DOMAIN-CONTAINING PROTEIN DDB_G0274527"/>
    <property type="match status" value="1"/>
</dbReference>
<keyword evidence="3" id="KW-1185">Reference proteome</keyword>
<dbReference type="Proteomes" id="UP000250434">
    <property type="component" value="Chromosome"/>
</dbReference>
<dbReference type="InterPro" id="IPR051927">
    <property type="entry name" value="Zn_Chap_cDPG_Synth"/>
</dbReference>
<dbReference type="EMBL" id="CP015163">
    <property type="protein sequence ID" value="AXB42439.1"/>
    <property type="molecule type" value="Genomic_DNA"/>
</dbReference>
<feature type="domain" description="CobW C-terminal" evidence="1">
    <location>
        <begin position="155"/>
        <end position="265"/>
    </location>
</feature>
<gene>
    <name evidence="2" type="ORF">A4R43_07790</name>
</gene>
<protein>
    <recommendedName>
        <fullName evidence="1">CobW C-terminal domain-containing protein</fullName>
    </recommendedName>
</protein>
<dbReference type="PANTHER" id="PTHR43603:SF1">
    <property type="entry name" value="ZINC-REGULATED GTPASE METALLOPROTEIN ACTIVATOR 1"/>
    <property type="match status" value="1"/>
</dbReference>
<dbReference type="AlphaFoldDB" id="A0A344L315"/>
<accession>A0A344L315</accession>
<sequence length="295" mass="31977">MFPRLVVLTGPDDDVVREAEHAVGSGNPVVRVPFGVDLAQVLDRLGEERPDAEVGYVVVALDPARLEERLWDRREIDEVLVGEHLIDALACADTCVLPRAGDGRGEHLLSQLAPRARVHRLGSSFEPGGYDVDEVIARCAPGAVTVPVVTESGPFRTVLARARLPLHPARLAAAMPELAAGSVWSRGRLWIASVPRRRVVWCGVGPHVAFEDGGVWAADRADGEAVPAAVALDWDHRFADRGTVLAFTGDEVDEQQITALLRDCELTWAEFDSGPPGWSAYHDPMGLPELLPAHR</sequence>
<dbReference type="KEGG" id="aab:A4R43_07790"/>
<dbReference type="OrthoDB" id="9808822at2"/>
<proteinExistence type="predicted"/>